<name>A0ABW8NIW2_9GAMM</name>
<dbReference type="Proteomes" id="UP001620597">
    <property type="component" value="Unassembled WGS sequence"/>
</dbReference>
<feature type="transmembrane region" description="Helical" evidence="1">
    <location>
        <begin position="32"/>
        <end position="53"/>
    </location>
</feature>
<comment type="caution">
    <text evidence="2">The sequence shown here is derived from an EMBL/GenBank/DDBJ whole genome shotgun (WGS) entry which is preliminary data.</text>
</comment>
<proteinExistence type="predicted"/>
<dbReference type="RefSeq" id="WP_416206039.1">
    <property type="nucleotide sequence ID" value="NZ_JBBKTX010000012.1"/>
</dbReference>
<keyword evidence="1" id="KW-0472">Membrane</keyword>
<accession>A0ABW8NIW2</accession>
<evidence type="ECO:0000313" key="2">
    <source>
        <dbReference type="EMBL" id="MFK4752913.1"/>
    </source>
</evidence>
<keyword evidence="3" id="KW-1185">Reference proteome</keyword>
<keyword evidence="1" id="KW-1133">Transmembrane helix</keyword>
<evidence type="ECO:0000256" key="1">
    <source>
        <dbReference type="SAM" id="Phobius"/>
    </source>
</evidence>
<organism evidence="2 3">
    <name type="scientific">Oceanobacter antarcticus</name>
    <dbReference type="NCBI Taxonomy" id="3133425"/>
    <lineage>
        <taxon>Bacteria</taxon>
        <taxon>Pseudomonadati</taxon>
        <taxon>Pseudomonadota</taxon>
        <taxon>Gammaproteobacteria</taxon>
        <taxon>Oceanospirillales</taxon>
        <taxon>Oceanospirillaceae</taxon>
        <taxon>Oceanobacter</taxon>
    </lineage>
</organism>
<evidence type="ECO:0000313" key="3">
    <source>
        <dbReference type="Proteomes" id="UP001620597"/>
    </source>
</evidence>
<gene>
    <name evidence="2" type="ORF">WG929_10880</name>
</gene>
<keyword evidence="1" id="KW-0812">Transmembrane</keyword>
<dbReference type="EMBL" id="JBBKTX010000012">
    <property type="protein sequence ID" value="MFK4752913.1"/>
    <property type="molecule type" value="Genomic_DNA"/>
</dbReference>
<protein>
    <submittedName>
        <fullName evidence="2">Uncharacterized protein</fullName>
    </submittedName>
</protein>
<reference evidence="2 3" key="1">
    <citation type="submission" date="2024-03" db="EMBL/GenBank/DDBJ databases">
        <title>High-quality draft genome sequence of Oceanobacter sp. wDCs-4.</title>
        <authorList>
            <person name="Dong C."/>
        </authorList>
    </citation>
    <scope>NUCLEOTIDE SEQUENCE [LARGE SCALE GENOMIC DNA]</scope>
    <source>
        <strain evidence="3">wDCs-4</strain>
    </source>
</reference>
<sequence length="84" mass="9620">MLTIVQKMFVSQLWLSCYDTSTATDKSWQQKISSAAAFNVLPLAVVSAVFVIWREIGSWKLRSCVIQLNLYEGELIMYSIRKTL</sequence>